<evidence type="ECO:0000313" key="2">
    <source>
        <dbReference type="Proteomes" id="UP000504633"/>
    </source>
</evidence>
<dbReference type="OrthoDB" id="7882826at2759"/>
<protein>
    <submittedName>
        <fullName evidence="3">Uncharacterized protein LOC111605536</fullName>
    </submittedName>
</protein>
<feature type="compositionally biased region" description="Low complexity" evidence="1">
    <location>
        <begin position="51"/>
        <end position="61"/>
    </location>
</feature>
<name>A0A6J1MS97_DROHY</name>
<dbReference type="AlphaFoldDB" id="A0A6J1MS97"/>
<accession>A0A6J1MS97</accession>
<sequence>MVHQTRTASKAVPAKHLSPMRNTQDMQLGKYGISSSPADSFLHSNRLSVHSSSSSSSSSSSPQTAAAYKYNNMVNNNREQFNALHFC</sequence>
<feature type="region of interest" description="Disordered" evidence="1">
    <location>
        <begin position="44"/>
        <end position="65"/>
    </location>
</feature>
<organism evidence="2 3">
    <name type="scientific">Drosophila hydei</name>
    <name type="common">Fruit fly</name>
    <dbReference type="NCBI Taxonomy" id="7224"/>
    <lineage>
        <taxon>Eukaryota</taxon>
        <taxon>Metazoa</taxon>
        <taxon>Ecdysozoa</taxon>
        <taxon>Arthropoda</taxon>
        <taxon>Hexapoda</taxon>
        <taxon>Insecta</taxon>
        <taxon>Pterygota</taxon>
        <taxon>Neoptera</taxon>
        <taxon>Endopterygota</taxon>
        <taxon>Diptera</taxon>
        <taxon>Brachycera</taxon>
        <taxon>Muscomorpha</taxon>
        <taxon>Ephydroidea</taxon>
        <taxon>Drosophilidae</taxon>
        <taxon>Drosophila</taxon>
    </lineage>
</organism>
<evidence type="ECO:0000256" key="1">
    <source>
        <dbReference type="SAM" id="MobiDB-lite"/>
    </source>
</evidence>
<feature type="region of interest" description="Disordered" evidence="1">
    <location>
        <begin position="1"/>
        <end position="32"/>
    </location>
</feature>
<evidence type="ECO:0000313" key="3">
    <source>
        <dbReference type="RefSeq" id="XP_023179867.1"/>
    </source>
</evidence>
<dbReference type="RefSeq" id="XP_023179867.1">
    <property type="nucleotide sequence ID" value="XM_023324099.2"/>
</dbReference>
<dbReference type="Proteomes" id="UP000504633">
    <property type="component" value="Unplaced"/>
</dbReference>
<dbReference type="OMA" id="AYKYNNM"/>
<reference evidence="3" key="1">
    <citation type="submission" date="2025-08" db="UniProtKB">
        <authorList>
            <consortium name="RefSeq"/>
        </authorList>
    </citation>
    <scope>IDENTIFICATION</scope>
    <source>
        <strain evidence="3">15085-1641.00</strain>
        <tissue evidence="3">Whole body</tissue>
    </source>
</reference>
<keyword evidence="2" id="KW-1185">Reference proteome</keyword>
<dbReference type="KEGG" id="dhe:111605536"/>
<dbReference type="GeneID" id="111605536"/>
<proteinExistence type="predicted"/>
<gene>
    <name evidence="3" type="primary">LOC111605536</name>
</gene>